<evidence type="ECO:0000313" key="1">
    <source>
        <dbReference type="EMBL" id="OMO67889.1"/>
    </source>
</evidence>
<proteinExistence type="predicted"/>
<keyword evidence="2" id="KW-1185">Reference proteome</keyword>
<feature type="non-terminal residue" evidence="1">
    <location>
        <position position="39"/>
    </location>
</feature>
<comment type="caution">
    <text evidence="1">The sequence shown here is derived from an EMBL/GenBank/DDBJ whole genome shotgun (WGS) entry which is preliminary data.</text>
</comment>
<sequence>QEDCAEVVAAEIASPQHVAASSSRPQRIKRCSTLLEGFE</sequence>
<feature type="non-terminal residue" evidence="1">
    <location>
        <position position="1"/>
    </location>
</feature>
<dbReference type="EMBL" id="AWWV01012336">
    <property type="protein sequence ID" value="OMO67889.1"/>
    <property type="molecule type" value="Genomic_DNA"/>
</dbReference>
<dbReference type="AlphaFoldDB" id="A0A1R3HC04"/>
<protein>
    <submittedName>
        <fullName evidence="1">Uncharacterized protein</fullName>
    </submittedName>
</protein>
<name>A0A1R3HC04_COCAP</name>
<gene>
    <name evidence="1" type="ORF">CCACVL1_20230</name>
</gene>
<reference evidence="1 2" key="1">
    <citation type="submission" date="2013-09" db="EMBL/GenBank/DDBJ databases">
        <title>Corchorus capsularis genome sequencing.</title>
        <authorList>
            <person name="Alam M."/>
            <person name="Haque M.S."/>
            <person name="Islam M.S."/>
            <person name="Emdad E.M."/>
            <person name="Islam M.M."/>
            <person name="Ahmed B."/>
            <person name="Halim A."/>
            <person name="Hossen Q.M.M."/>
            <person name="Hossain M.Z."/>
            <person name="Ahmed R."/>
            <person name="Khan M.M."/>
            <person name="Islam R."/>
            <person name="Rashid M.M."/>
            <person name="Khan S.A."/>
            <person name="Rahman M.S."/>
            <person name="Alam M."/>
        </authorList>
    </citation>
    <scope>NUCLEOTIDE SEQUENCE [LARGE SCALE GENOMIC DNA]</scope>
    <source>
        <strain evidence="2">cv. CVL-1</strain>
        <tissue evidence="1">Whole seedling</tissue>
    </source>
</reference>
<evidence type="ECO:0000313" key="2">
    <source>
        <dbReference type="Proteomes" id="UP000188268"/>
    </source>
</evidence>
<organism evidence="1 2">
    <name type="scientific">Corchorus capsularis</name>
    <name type="common">Jute</name>
    <dbReference type="NCBI Taxonomy" id="210143"/>
    <lineage>
        <taxon>Eukaryota</taxon>
        <taxon>Viridiplantae</taxon>
        <taxon>Streptophyta</taxon>
        <taxon>Embryophyta</taxon>
        <taxon>Tracheophyta</taxon>
        <taxon>Spermatophyta</taxon>
        <taxon>Magnoliopsida</taxon>
        <taxon>eudicotyledons</taxon>
        <taxon>Gunneridae</taxon>
        <taxon>Pentapetalae</taxon>
        <taxon>rosids</taxon>
        <taxon>malvids</taxon>
        <taxon>Malvales</taxon>
        <taxon>Malvaceae</taxon>
        <taxon>Grewioideae</taxon>
        <taxon>Apeibeae</taxon>
        <taxon>Corchorus</taxon>
    </lineage>
</organism>
<accession>A0A1R3HC04</accession>
<dbReference type="Gramene" id="OMO67889">
    <property type="protein sequence ID" value="OMO67889"/>
    <property type="gene ID" value="CCACVL1_20230"/>
</dbReference>
<dbReference type="Proteomes" id="UP000188268">
    <property type="component" value="Unassembled WGS sequence"/>
</dbReference>